<feature type="signal peptide" evidence="1">
    <location>
        <begin position="1"/>
        <end position="20"/>
    </location>
</feature>
<organism evidence="2 3">
    <name type="scientific">Pedobacter segetis</name>
    <dbReference type="NCBI Taxonomy" id="2793069"/>
    <lineage>
        <taxon>Bacteria</taxon>
        <taxon>Pseudomonadati</taxon>
        <taxon>Bacteroidota</taxon>
        <taxon>Sphingobacteriia</taxon>
        <taxon>Sphingobacteriales</taxon>
        <taxon>Sphingobacteriaceae</taxon>
        <taxon>Pedobacter</taxon>
    </lineage>
</organism>
<dbReference type="Proteomes" id="UP000660024">
    <property type="component" value="Unassembled WGS sequence"/>
</dbReference>
<keyword evidence="1" id="KW-0732">Signal</keyword>
<evidence type="ECO:0000313" key="3">
    <source>
        <dbReference type="Proteomes" id="UP000660024"/>
    </source>
</evidence>
<name>A0ABS1BJE3_9SPHI</name>
<feature type="chain" id="PRO_5045717664" description="Outer membrane insertion C-terminal signal" evidence="1">
    <location>
        <begin position="21"/>
        <end position="153"/>
    </location>
</feature>
<evidence type="ECO:0000256" key="1">
    <source>
        <dbReference type="SAM" id="SignalP"/>
    </source>
</evidence>
<sequence length="153" mass="16641">MRKLILTTFALICFAISASAQSYTTSAGLGIDFGTGQTLVGPTLKHFFNANNAIEADILFGSNNTLIAAYYQYHQDFKGASGLKWYLGGGPAVNLYSGGSSFFLRPMVGLDYKIDNAPLALSFDWRPSIYLGDTVGDRFTAGRFGLGFKYVFK</sequence>
<evidence type="ECO:0008006" key="4">
    <source>
        <dbReference type="Google" id="ProtNLM"/>
    </source>
</evidence>
<reference evidence="2 3" key="1">
    <citation type="submission" date="2020-12" db="EMBL/GenBank/DDBJ databases">
        <title>Bacterial novel species Pedobacter sp. SD-b isolated from soil.</title>
        <authorList>
            <person name="Jung H.-Y."/>
        </authorList>
    </citation>
    <scope>NUCLEOTIDE SEQUENCE [LARGE SCALE GENOMIC DNA]</scope>
    <source>
        <strain evidence="2 3">SD-b</strain>
    </source>
</reference>
<dbReference type="RefSeq" id="WP_200585755.1">
    <property type="nucleotide sequence ID" value="NZ_JAEHFY010000010.1"/>
</dbReference>
<protein>
    <recommendedName>
        <fullName evidence="4">Outer membrane insertion C-terminal signal</fullName>
    </recommendedName>
</protein>
<proteinExistence type="predicted"/>
<accession>A0ABS1BJE3</accession>
<comment type="caution">
    <text evidence="2">The sequence shown here is derived from an EMBL/GenBank/DDBJ whole genome shotgun (WGS) entry which is preliminary data.</text>
</comment>
<keyword evidence="3" id="KW-1185">Reference proteome</keyword>
<dbReference type="InterPro" id="IPR011250">
    <property type="entry name" value="OMP/PagP_B-barrel"/>
</dbReference>
<evidence type="ECO:0000313" key="2">
    <source>
        <dbReference type="EMBL" id="MBK0382943.1"/>
    </source>
</evidence>
<dbReference type="EMBL" id="JAEHFY010000010">
    <property type="protein sequence ID" value="MBK0382943.1"/>
    <property type="molecule type" value="Genomic_DNA"/>
</dbReference>
<gene>
    <name evidence="2" type="ORF">I5M32_08220</name>
</gene>
<dbReference type="SUPFAM" id="SSF56925">
    <property type="entry name" value="OMPA-like"/>
    <property type="match status" value="1"/>
</dbReference>